<dbReference type="PROSITE" id="PS51352">
    <property type="entry name" value="THIOREDOXIN_2"/>
    <property type="match status" value="1"/>
</dbReference>
<comment type="caution">
    <text evidence="3">The sequence shown here is derived from an EMBL/GenBank/DDBJ whole genome shotgun (WGS) entry which is preliminary data.</text>
</comment>
<dbReference type="RefSeq" id="WP_272089430.1">
    <property type="nucleotide sequence ID" value="NZ_JAQNDL010000003.1"/>
</dbReference>
<dbReference type="Gene3D" id="1.25.40.10">
    <property type="entry name" value="Tetratricopeptide repeat domain"/>
    <property type="match status" value="2"/>
</dbReference>
<dbReference type="InterPro" id="IPR050553">
    <property type="entry name" value="Thioredoxin_ResA/DsbE_sf"/>
</dbReference>
<dbReference type="SUPFAM" id="SSF52833">
    <property type="entry name" value="Thioredoxin-like"/>
    <property type="match status" value="1"/>
</dbReference>
<evidence type="ECO:0000256" key="1">
    <source>
        <dbReference type="SAM" id="SignalP"/>
    </source>
</evidence>
<dbReference type="PANTHER" id="PTHR42852:SF17">
    <property type="entry name" value="THIOREDOXIN-LIKE PROTEIN HI_1115"/>
    <property type="match status" value="1"/>
</dbReference>
<dbReference type="PANTHER" id="PTHR42852">
    <property type="entry name" value="THIOL:DISULFIDE INTERCHANGE PROTEIN DSBE"/>
    <property type="match status" value="1"/>
</dbReference>
<protein>
    <submittedName>
        <fullName evidence="3">Redoxin domain-containing protein</fullName>
    </submittedName>
</protein>
<evidence type="ECO:0000259" key="2">
    <source>
        <dbReference type="PROSITE" id="PS51352"/>
    </source>
</evidence>
<dbReference type="InterPro" id="IPR013766">
    <property type="entry name" value="Thioredoxin_domain"/>
</dbReference>
<reference evidence="3 4" key="1">
    <citation type="submission" date="2022-11" db="EMBL/GenBank/DDBJ databases">
        <title>Minimal conservation of predation-associated metabolite biosynthetic gene clusters underscores biosynthetic potential of Myxococcota including descriptions for ten novel species: Archangium lansinium sp. nov., Myxococcus landrumus sp. nov., Nannocystis bai.</title>
        <authorList>
            <person name="Ahearne A."/>
            <person name="Stevens C."/>
            <person name="Dowd S."/>
        </authorList>
    </citation>
    <scope>NUCLEOTIDE SEQUENCE [LARGE SCALE GENOMIC DNA]</scope>
    <source>
        <strain evidence="3 4">BB15-2</strain>
    </source>
</reference>
<organism evidence="3 4">
    <name type="scientific">Nannocystis bainbridge</name>
    <dbReference type="NCBI Taxonomy" id="2995303"/>
    <lineage>
        <taxon>Bacteria</taxon>
        <taxon>Pseudomonadati</taxon>
        <taxon>Myxococcota</taxon>
        <taxon>Polyangia</taxon>
        <taxon>Nannocystales</taxon>
        <taxon>Nannocystaceae</taxon>
        <taxon>Nannocystis</taxon>
    </lineage>
</organism>
<proteinExistence type="predicted"/>
<feature type="chain" id="PRO_5045171544" evidence="1">
    <location>
        <begin position="26"/>
        <end position="713"/>
    </location>
</feature>
<gene>
    <name evidence="3" type="ORF">POL25_28710</name>
</gene>
<evidence type="ECO:0000313" key="3">
    <source>
        <dbReference type="EMBL" id="MDC0720921.1"/>
    </source>
</evidence>
<dbReference type="CDD" id="cd02966">
    <property type="entry name" value="TlpA_like_family"/>
    <property type="match status" value="1"/>
</dbReference>
<accession>A0ABT5E505</accession>
<dbReference type="InterPro" id="IPR000866">
    <property type="entry name" value="AhpC/TSA"/>
</dbReference>
<sequence length="713" mass="76020">MPDTLAVRTTIALALALTLVGCARAAPERPAPVVLDPADIAADVLRDRLTALDSFGCARDGEPLVRQHLASGRLRAWWIGCVAAAGRLDEAATLAAAMLSEKPGDPWAELAAVLAGLGGGNIEPTLFARSEALLHSLPEHADAVVARAWLLKHMRRPAQLLALAAAEPGVPASARVFALSDAARSDPTRLPEALSLAGGVAPDDPEFIAVAEAAASMLAQHGRPVEALAWAEAGLRRAPDAPALLGLRWHLAQLQPGAGGGVEAVLADIDGAVAGHPDRPDILLAAVEGARGLGRAGHAAPLEQRLLAEHPDSPEAESVLHRRLDLRAAGSTPADAEAALLRDTMLAAFLARPHHHDPSKLADVARWRFEARLADPAATPEAILAAVEDMVAHDPEEPHPKLNGARALFARTPYHERAGELARAGVEATEAYARAWREAGSEHIDLIRRSLVSDGNTTLGGLALKAGRLDDAQTAFRRAEIHGLGPFAELQLGLAEVARRRGDFDAAELHLVAGLGLAGEGGERCRDALADLHRARTGSARGLSQYFEEVEARSAERRKRKILAEYDESAATPPDFSLRSIDGREITLASLRGKLVVLHFWFKTCGGCLVELPEFSAFAAAHADDPDVAVVSLHYGGSLGDVAQWVRERQLPFPVLMDDGYADRAGVQAYPTTWFLDREGRRRFGGLGISRYLRQEFEWRIDALRASSPVHAG</sequence>
<dbReference type="Pfam" id="PF00578">
    <property type="entry name" value="AhpC-TSA"/>
    <property type="match status" value="1"/>
</dbReference>
<dbReference type="InterPro" id="IPR036249">
    <property type="entry name" value="Thioredoxin-like_sf"/>
</dbReference>
<feature type="domain" description="Thioredoxin" evidence="2">
    <location>
        <begin position="567"/>
        <end position="706"/>
    </location>
</feature>
<dbReference type="EMBL" id="JAQNDL010000003">
    <property type="protein sequence ID" value="MDC0720921.1"/>
    <property type="molecule type" value="Genomic_DNA"/>
</dbReference>
<evidence type="ECO:0000313" key="4">
    <source>
        <dbReference type="Proteomes" id="UP001221686"/>
    </source>
</evidence>
<keyword evidence="4" id="KW-1185">Reference proteome</keyword>
<keyword evidence="1" id="KW-0732">Signal</keyword>
<dbReference type="SUPFAM" id="SSF48452">
    <property type="entry name" value="TPR-like"/>
    <property type="match status" value="1"/>
</dbReference>
<name>A0ABT5E505_9BACT</name>
<dbReference type="InterPro" id="IPR011990">
    <property type="entry name" value="TPR-like_helical_dom_sf"/>
</dbReference>
<feature type="signal peptide" evidence="1">
    <location>
        <begin position="1"/>
        <end position="25"/>
    </location>
</feature>
<dbReference type="Gene3D" id="3.40.30.10">
    <property type="entry name" value="Glutaredoxin"/>
    <property type="match status" value="1"/>
</dbReference>
<dbReference type="Proteomes" id="UP001221686">
    <property type="component" value="Unassembled WGS sequence"/>
</dbReference>